<evidence type="ECO:0000256" key="1">
    <source>
        <dbReference type="SAM" id="MobiDB-lite"/>
    </source>
</evidence>
<keyword evidence="2" id="KW-1133">Transmembrane helix</keyword>
<dbReference type="Pfam" id="PF00561">
    <property type="entry name" value="Abhydrolase_1"/>
    <property type="match status" value="1"/>
</dbReference>
<evidence type="ECO:0000256" key="2">
    <source>
        <dbReference type="SAM" id="Phobius"/>
    </source>
</evidence>
<evidence type="ECO:0000313" key="5">
    <source>
        <dbReference type="EMBL" id="VFT79194.1"/>
    </source>
</evidence>
<dbReference type="InterPro" id="IPR000073">
    <property type="entry name" value="AB_hydrolase_1"/>
</dbReference>
<dbReference type="Gene3D" id="3.40.50.1820">
    <property type="entry name" value="alpha/beta hydrolase"/>
    <property type="match status" value="1"/>
</dbReference>
<organism evidence="5 6">
    <name type="scientific">Aphanomyces stellatus</name>
    <dbReference type="NCBI Taxonomy" id="120398"/>
    <lineage>
        <taxon>Eukaryota</taxon>
        <taxon>Sar</taxon>
        <taxon>Stramenopiles</taxon>
        <taxon>Oomycota</taxon>
        <taxon>Saprolegniomycetes</taxon>
        <taxon>Saprolegniales</taxon>
        <taxon>Verrucalvaceae</taxon>
        <taxon>Aphanomyces</taxon>
    </lineage>
</organism>
<sequence>MVNDPMRHSKTWDYYLCLVLVVVPLRAITILTPLGFVLLSMNQLHLCGTPLDPWLIMPLVLYCASETLFTVYFYVLQAKFHALHPAPPRLVDTYATRKHSHESVASFFDTLAHHIGDVQGWLEDWFFGTPFNHLSRHDLRTWLAYSLYSKPWTAITLAECSELDTIIDKIHIRSGGGPPNGTTHNTRVELQQFLRQRPIRSTSNLVGAQRLSTDLAPCMRHTIDPIEAHARPWLCYALTWAIDRVGAWMLSAHGFRRCVDIPGFVYWHRPALVGDENVAEPIVFVHGVGAGLAVYAPLLMRLCARYKHRQIFLPEIPQVSMQLGTIENVPARHDLLSACEAMLATNGVDKAHWVGHSLGTAVCSWVCQDKPSLVTHVTLVDPIVFCLWTTDVCFNFLYRDPPTQASNGVQLLTWYIASQEIGIAHYMRRHFWWYDVLCLPENLPRHPVTNYVAATVFLSSHDHVINGPAVCEYLQRGATLRGHDVIPRAEDSIDVTLWDGFHHGEMLFHKHAQDEILRSLDRPQPPVVFSNSTSRRATRRIKSVRQNATSVDHPSIPGKSRIRRQSQTSQGQPRFRQAMPSSDKTLSFPLQKTTLLSSPGIRQRSTMQKNLPSADRPSPGSTDGNKSDGGNQPTTYERWATTSFESLQSA</sequence>
<dbReference type="InterPro" id="IPR029058">
    <property type="entry name" value="AB_hydrolase_fold"/>
</dbReference>
<reference evidence="4" key="2">
    <citation type="submission" date="2019-06" db="EMBL/GenBank/DDBJ databases">
        <title>Genomics analysis of Aphanomyces spp. identifies a new class of oomycete effector associated with host adaptation.</title>
        <authorList>
            <person name="Gaulin E."/>
        </authorList>
    </citation>
    <scope>NUCLEOTIDE SEQUENCE</scope>
    <source>
        <strain evidence="4">CBS 578.67</strain>
    </source>
</reference>
<dbReference type="AlphaFoldDB" id="A0A485K7K2"/>
<feature type="compositionally biased region" description="Polar residues" evidence="1">
    <location>
        <begin position="619"/>
        <end position="650"/>
    </location>
</feature>
<proteinExistence type="predicted"/>
<keyword evidence="2" id="KW-0472">Membrane</keyword>
<dbReference type="PANTHER" id="PTHR37471:SF1">
    <property type="entry name" value="AB HYDROLASE-1 DOMAIN-CONTAINING PROTEIN"/>
    <property type="match status" value="1"/>
</dbReference>
<reference evidence="5 6" key="1">
    <citation type="submission" date="2019-03" db="EMBL/GenBank/DDBJ databases">
        <authorList>
            <person name="Gaulin E."/>
            <person name="Dumas B."/>
        </authorList>
    </citation>
    <scope>NUCLEOTIDE SEQUENCE [LARGE SCALE GENOMIC DNA]</scope>
    <source>
        <strain evidence="5">CBS 568.67</strain>
    </source>
</reference>
<feature type="transmembrane region" description="Helical" evidence="2">
    <location>
        <begin position="12"/>
        <end position="34"/>
    </location>
</feature>
<evidence type="ECO:0000313" key="4">
    <source>
        <dbReference type="EMBL" id="KAF0717963.1"/>
    </source>
</evidence>
<dbReference type="Proteomes" id="UP000332933">
    <property type="component" value="Unassembled WGS sequence"/>
</dbReference>
<gene>
    <name evidence="5" type="primary">Aste57867_1989</name>
    <name evidence="4" type="ORF">As57867_001987</name>
    <name evidence="5" type="ORF">ASTE57867_1989</name>
</gene>
<dbReference type="OrthoDB" id="6431331at2759"/>
<feature type="transmembrane region" description="Helical" evidence="2">
    <location>
        <begin position="54"/>
        <end position="75"/>
    </location>
</feature>
<keyword evidence="6" id="KW-1185">Reference proteome</keyword>
<feature type="region of interest" description="Disordered" evidence="1">
    <location>
        <begin position="523"/>
        <end position="650"/>
    </location>
</feature>
<dbReference type="PANTHER" id="PTHR37471">
    <property type="entry name" value="UNNAMED PRODUCT"/>
    <property type="match status" value="1"/>
</dbReference>
<dbReference type="EMBL" id="CAADRA010000193">
    <property type="protein sequence ID" value="VFT79194.1"/>
    <property type="molecule type" value="Genomic_DNA"/>
</dbReference>
<evidence type="ECO:0000313" key="6">
    <source>
        <dbReference type="Proteomes" id="UP000332933"/>
    </source>
</evidence>
<accession>A0A485K7K2</accession>
<dbReference type="EMBL" id="VJMH01000193">
    <property type="protein sequence ID" value="KAF0717963.1"/>
    <property type="molecule type" value="Genomic_DNA"/>
</dbReference>
<feature type="compositionally biased region" description="Polar residues" evidence="1">
    <location>
        <begin position="579"/>
        <end position="597"/>
    </location>
</feature>
<evidence type="ECO:0000259" key="3">
    <source>
        <dbReference type="Pfam" id="PF00561"/>
    </source>
</evidence>
<dbReference type="SUPFAM" id="SSF53474">
    <property type="entry name" value="alpha/beta-Hydrolases"/>
    <property type="match status" value="1"/>
</dbReference>
<protein>
    <submittedName>
        <fullName evidence="5">Aste57867_1989 protein</fullName>
    </submittedName>
</protein>
<name>A0A485K7K2_9STRA</name>
<keyword evidence="2" id="KW-0812">Transmembrane</keyword>
<feature type="domain" description="AB hydrolase-1" evidence="3">
    <location>
        <begin position="281"/>
        <end position="382"/>
    </location>
</feature>